<name>A0AAD5L8D3_PYTIN</name>
<evidence type="ECO:0000313" key="5">
    <source>
        <dbReference type="Proteomes" id="UP001209570"/>
    </source>
</evidence>
<feature type="domain" description="HTH CENPB-type" evidence="3">
    <location>
        <begin position="35"/>
        <end position="88"/>
    </location>
</feature>
<organism evidence="4 5">
    <name type="scientific">Pythium insidiosum</name>
    <name type="common">Pythiosis disease agent</name>
    <dbReference type="NCBI Taxonomy" id="114742"/>
    <lineage>
        <taxon>Eukaryota</taxon>
        <taxon>Sar</taxon>
        <taxon>Stramenopiles</taxon>
        <taxon>Oomycota</taxon>
        <taxon>Peronosporomycetes</taxon>
        <taxon>Pythiales</taxon>
        <taxon>Pythiaceae</taxon>
        <taxon>Pythium</taxon>
    </lineage>
</organism>
<accession>A0AAD5L8D3</accession>
<evidence type="ECO:0000256" key="1">
    <source>
        <dbReference type="ARBA" id="ARBA00023125"/>
    </source>
</evidence>
<dbReference type="Pfam" id="PF03221">
    <property type="entry name" value="HTH_Tnp_Tc5"/>
    <property type="match status" value="1"/>
</dbReference>
<dbReference type="AlphaFoldDB" id="A0AAD5L8D3"/>
<dbReference type="PANTHER" id="PTHR19303:SF74">
    <property type="entry name" value="POGO TRANSPOSABLE ELEMENT WITH KRAB DOMAIN"/>
    <property type="match status" value="1"/>
</dbReference>
<feature type="domain" description="DDE-1" evidence="2">
    <location>
        <begin position="161"/>
        <end position="324"/>
    </location>
</feature>
<keyword evidence="5" id="KW-1185">Reference proteome</keyword>
<evidence type="ECO:0000259" key="3">
    <source>
        <dbReference type="Pfam" id="PF03221"/>
    </source>
</evidence>
<dbReference type="EMBL" id="JAKCXM010000882">
    <property type="protein sequence ID" value="KAJ0391704.1"/>
    <property type="molecule type" value="Genomic_DNA"/>
</dbReference>
<dbReference type="InterPro" id="IPR004875">
    <property type="entry name" value="DDE_SF_endonuclease_dom"/>
</dbReference>
<evidence type="ECO:0000313" key="4">
    <source>
        <dbReference type="EMBL" id="KAJ0391704.1"/>
    </source>
</evidence>
<dbReference type="InterPro" id="IPR006600">
    <property type="entry name" value="HTH_CenpB_DNA-bd_dom"/>
</dbReference>
<gene>
    <name evidence="4" type="ORF">P43SY_001644</name>
</gene>
<dbReference type="GO" id="GO:0005634">
    <property type="term" value="C:nucleus"/>
    <property type="evidence" value="ECO:0007669"/>
    <property type="project" value="TreeGrafter"/>
</dbReference>
<comment type="caution">
    <text evidence="4">The sequence shown here is derived from an EMBL/GenBank/DDBJ whole genome shotgun (WGS) entry which is preliminary data.</text>
</comment>
<keyword evidence="1" id="KW-0238">DNA-binding</keyword>
<dbReference type="Pfam" id="PF03184">
    <property type="entry name" value="DDE_1"/>
    <property type="match status" value="1"/>
</dbReference>
<evidence type="ECO:0008006" key="6">
    <source>
        <dbReference type="Google" id="ProtNLM"/>
    </source>
</evidence>
<sequence length="353" mass="39801">MCRRWWAQRDELRASDETTFRVRGGGRKPVLGGFENELLDLIVERRVRKEKVSRQWIAEVAIGMGLTDFVASGHWVTNFMHRNGLSLRHVTNLTTLSDDELISGAVAYMQFLQSQLVDFDGERAVLMDETAVYFEDPRKHSVDRVGARHVVIKSTGFQSMRITAILAITVAGKKLPPMLVWKGKGDEIKKVNGCYVAQQPRAWVDQSLLIKWLDIAFPQLWQACSKTIVWDSMRAHIGKLVKAHCAQRKISMCVIPGGMTAYLQAGDLGIYKSFKDKIAPFIDQWKHSDTVEYTRGGNPKPPSVEVVTEWIREAWRQVPDDVVKTSELGFPLTTGSGTSHVMTCTVKTSPRRG</sequence>
<protein>
    <recommendedName>
        <fullName evidence="6">HTH CENPB-type domain-containing protein</fullName>
    </recommendedName>
</protein>
<dbReference type="InterPro" id="IPR050863">
    <property type="entry name" value="CenT-Element_Derived"/>
</dbReference>
<reference evidence="4" key="1">
    <citation type="submission" date="2021-12" db="EMBL/GenBank/DDBJ databases">
        <title>Prjna785345.</title>
        <authorList>
            <person name="Rujirawat T."/>
            <person name="Krajaejun T."/>
        </authorList>
    </citation>
    <scope>NUCLEOTIDE SEQUENCE</scope>
    <source>
        <strain evidence="4">Pi057C3</strain>
    </source>
</reference>
<dbReference type="PANTHER" id="PTHR19303">
    <property type="entry name" value="TRANSPOSON"/>
    <property type="match status" value="1"/>
</dbReference>
<dbReference type="Proteomes" id="UP001209570">
    <property type="component" value="Unassembled WGS sequence"/>
</dbReference>
<evidence type="ECO:0000259" key="2">
    <source>
        <dbReference type="Pfam" id="PF03184"/>
    </source>
</evidence>
<dbReference type="GO" id="GO:0003677">
    <property type="term" value="F:DNA binding"/>
    <property type="evidence" value="ECO:0007669"/>
    <property type="project" value="UniProtKB-KW"/>
</dbReference>
<proteinExistence type="predicted"/>